<dbReference type="GO" id="GO:0050667">
    <property type="term" value="P:homocysteine metabolic process"/>
    <property type="evidence" value="ECO:0007669"/>
    <property type="project" value="TreeGrafter"/>
</dbReference>
<accession>A0A832MKQ5</accession>
<evidence type="ECO:0000313" key="29">
    <source>
        <dbReference type="EMBL" id="HGZ44017.1"/>
    </source>
</evidence>
<dbReference type="Gene3D" id="3.20.20.20">
    <property type="entry name" value="Dihydropteroate synthase-like"/>
    <property type="match status" value="1"/>
</dbReference>
<dbReference type="SUPFAM" id="SSF82282">
    <property type="entry name" value="Homocysteine S-methyltransferase"/>
    <property type="match status" value="1"/>
</dbReference>
<dbReference type="EC" id="2.1.1.13" evidence="6 19"/>
<evidence type="ECO:0000256" key="4">
    <source>
        <dbReference type="ARBA" id="ARBA00005178"/>
    </source>
</evidence>
<feature type="binding site" evidence="22">
    <location>
        <position position="1103"/>
    </location>
    <ligand>
        <name>S-adenosyl-L-methionine</name>
        <dbReference type="ChEBI" id="CHEBI:59789"/>
    </ligand>
</feature>
<dbReference type="GO" id="GO:0032259">
    <property type="term" value="P:methylation"/>
    <property type="evidence" value="ECO:0007669"/>
    <property type="project" value="UniProtKB-KW"/>
</dbReference>
<evidence type="ECO:0000256" key="7">
    <source>
        <dbReference type="ARBA" id="ARBA00013998"/>
    </source>
</evidence>
<evidence type="ECO:0000256" key="6">
    <source>
        <dbReference type="ARBA" id="ARBA00012032"/>
    </source>
</evidence>
<dbReference type="InterPro" id="IPR050554">
    <property type="entry name" value="Met_Synthase/Corrinoid"/>
</dbReference>
<dbReference type="PROSITE" id="PS51332">
    <property type="entry name" value="B12_BINDING"/>
    <property type="match status" value="1"/>
</dbReference>
<dbReference type="SMART" id="SM01018">
    <property type="entry name" value="B12-binding_2"/>
    <property type="match status" value="1"/>
</dbReference>
<evidence type="ECO:0000256" key="17">
    <source>
        <dbReference type="ARBA" id="ARBA00023285"/>
    </source>
</evidence>
<evidence type="ECO:0000256" key="22">
    <source>
        <dbReference type="PIRSR" id="PIRSR000381-2"/>
    </source>
</evidence>
<evidence type="ECO:0000256" key="14">
    <source>
        <dbReference type="ARBA" id="ARBA00022737"/>
    </source>
</evidence>
<keyword evidence="14" id="KW-0677">Repeat</keyword>
<evidence type="ECO:0000256" key="15">
    <source>
        <dbReference type="ARBA" id="ARBA00022833"/>
    </source>
</evidence>
<keyword evidence="13 20" id="KW-0479">Metal-binding</keyword>
<dbReference type="Gene3D" id="3.40.50.280">
    <property type="entry name" value="Cobalamin-binding domain"/>
    <property type="match status" value="1"/>
</dbReference>
<keyword evidence="15 20" id="KW-0862">Zinc</keyword>
<feature type="binding site" evidence="22">
    <location>
        <begin position="732"/>
        <end position="736"/>
    </location>
    <ligand>
        <name>methylcob(III)alamin</name>
        <dbReference type="ChEBI" id="CHEBI:28115"/>
    </ligand>
</feature>
<dbReference type="GO" id="GO:0005829">
    <property type="term" value="C:cytosol"/>
    <property type="evidence" value="ECO:0007669"/>
    <property type="project" value="TreeGrafter"/>
</dbReference>
<keyword evidence="10 20" id="KW-0846">Cobalamin</keyword>
<keyword evidence="17 20" id="KW-0170">Cobalt</keyword>
<dbReference type="InterPro" id="IPR036589">
    <property type="entry name" value="HCY_dom_sf"/>
</dbReference>
<dbReference type="Gene3D" id="1.10.1240.10">
    <property type="entry name" value="Methionine synthase domain"/>
    <property type="match status" value="1"/>
</dbReference>
<evidence type="ECO:0000256" key="1">
    <source>
        <dbReference type="ARBA" id="ARBA00001700"/>
    </source>
</evidence>
<dbReference type="EMBL" id="DSQF01000022">
    <property type="protein sequence ID" value="HGZ44017.1"/>
    <property type="molecule type" value="Genomic_DNA"/>
</dbReference>
<keyword evidence="16 20" id="KW-0486">Methionine biosynthesis</keyword>
<comment type="cofactor">
    <cofactor evidence="3 20 21">
        <name>methylcob(III)alamin</name>
        <dbReference type="ChEBI" id="CHEBI:28115"/>
    </cofactor>
</comment>
<comment type="function">
    <text evidence="18 20">Catalyzes the transfer of a methyl group from methyl-cobalamin to homocysteine, yielding enzyme-bound cob(I)alamin and methionine. Subsequently, remethylates the cofactor using methyltetrahydrofolate.</text>
</comment>
<feature type="domain" description="Pterin-binding" evidence="25">
    <location>
        <begin position="342"/>
        <end position="599"/>
    </location>
</feature>
<evidence type="ECO:0000259" key="27">
    <source>
        <dbReference type="PROSITE" id="PS51332"/>
    </source>
</evidence>
<dbReference type="FunFam" id="3.20.20.330:FF:000001">
    <property type="entry name" value="Methionine synthase"/>
    <property type="match status" value="1"/>
</dbReference>
<comment type="cofactor">
    <cofactor evidence="2 20 23">
        <name>Zn(2+)</name>
        <dbReference type="ChEBI" id="CHEBI:29105"/>
    </cofactor>
</comment>
<dbReference type="InterPro" id="IPR003726">
    <property type="entry name" value="HCY_dom"/>
</dbReference>
<evidence type="ECO:0000256" key="19">
    <source>
        <dbReference type="NCBIfam" id="TIGR02082"/>
    </source>
</evidence>
<dbReference type="SUPFAM" id="SSF56507">
    <property type="entry name" value="Methionine synthase activation domain-like"/>
    <property type="match status" value="1"/>
</dbReference>
<dbReference type="PROSITE" id="PS50974">
    <property type="entry name" value="ADOMET_ACTIVATION"/>
    <property type="match status" value="1"/>
</dbReference>
<feature type="binding site" evidence="22">
    <location>
        <position position="780"/>
    </location>
    <ligand>
        <name>methylcob(III)alamin</name>
        <dbReference type="ChEBI" id="CHEBI:28115"/>
    </ligand>
</feature>
<dbReference type="Pfam" id="PF02965">
    <property type="entry name" value="Met_synt_B12"/>
    <property type="match status" value="1"/>
</dbReference>
<dbReference type="AlphaFoldDB" id="A0A832MKQ5"/>
<dbReference type="Gene3D" id="3.20.20.330">
    <property type="entry name" value="Homocysteine-binding-like domain"/>
    <property type="match status" value="1"/>
</dbReference>
<protein>
    <recommendedName>
        <fullName evidence="7 19">Methionine synthase</fullName>
        <ecNumber evidence="6 19">2.1.1.13</ecNumber>
    </recommendedName>
    <alternativeName>
        <fullName evidence="20">5-methyltetrahydrofolate--homocysteine methyltransferase</fullName>
    </alternativeName>
</protein>
<dbReference type="InterPro" id="IPR003759">
    <property type="entry name" value="Cbl-bd_cap"/>
</dbReference>
<feature type="domain" description="B12-binding N-terminal" evidence="28">
    <location>
        <begin position="629"/>
        <end position="722"/>
    </location>
</feature>
<sequence>MTHPFLEALRHRVLVYDGGMGTQVHARNLTPEDFGGKDGCVDILPVTRPDIVEEIHAAYFDAGADVVETDSFQASAIRFAEWGLADRTREINRAAAAIARRVADRVAAADGRPRFVAGSMGPSGMLPSSEDPDLGRLGFEQIVEGFLPQALGLVEGGADVLILETCQDMLEMKAQMFAAREAFARLGRTLPLQCSVTLDPTGRMLLGTDIRGALATLEALGADVIGLNCSTGPDLMRDAVRWLSQNAGVPIHCIPNAGLPINDGGRAVFPMKPGPMAETLLEFVTDFGVNIVGGCCGTTPDHIRALARAVGRDRPPAPRPGRPGWSLSSGMTATALRQEPRPLIIGERLNTQGSRRVKRLALEDRIEEMIPIAREQVEGGAHALDVCMALTERSDEAALLRRLVKKLSLAVEAPLVLDSTEPHALEEALKACPGSAMVNSIHLESGRQRIDAVMPLVVAHGAAVIALTIDEQGMAKTAARKLEVARRIHAIVTGEYGLPAERLAFDDLTFTLATGDAEFARSAIETIEGIRAIKAELPGVLTSLGVSNVSFGLSKEARACLNSVFLYHCVQAGLDMAIVNPADITPYAEIPPDDRRLAEDLVFARGAEPLARFIAHFEGRTAESRERADEAVEASLPVEGRIHHQILHRKPAGIEALVDEAVRRQDPVTVLNTVLLPAMKEVGDKFGAGELILPFVLQSAEVMKKAVARLEQYLEKSAAVTKGRVVLATVYGDVHDIGKNLVKTILSNNGWTVYDLGKQVPVQTILDKAREVDATAIGLSALLVSTSKQMPICVAELHRQGFKVPVLIGGAAINRNFGRRAALVDGEVFYEPGVFYCKDAFEGLDTVNALADPQAGPALVARARAEAFEFKARSAELEQRAAASSAAQKDFRVTVSREVEVPAPPFWGARVTPPREVSFAGMYAGMDLKTLYRLHWGGRGTGEPFERLVREEFEPRRLRLQREAEDKGWLRPTAVYGYFPVQSEGQDLVVYDPAAFAAGSLAPRGKLEEIARFTFPRQADREGLCLADYFLPAEGSRFDVLAAQVVTVGPHVDELQAALDRRGEYAEALFVHGLGVAAAEGLAEWHHGKIRAELGLGPERGKRYSFGYSACPDLADQAKLFRLLGPEEAIGVTLTSAFQLVPEASTSAIIVHHPQALYYMVRE</sequence>
<dbReference type="SUPFAM" id="SSF51717">
    <property type="entry name" value="Dihydropteroate synthetase-like"/>
    <property type="match status" value="1"/>
</dbReference>
<dbReference type="GO" id="GO:0008270">
    <property type="term" value="F:zinc ion binding"/>
    <property type="evidence" value="ECO:0007669"/>
    <property type="project" value="UniProtKB-UniRule"/>
</dbReference>
<feature type="binding site" evidence="22">
    <location>
        <position position="840"/>
    </location>
    <ligand>
        <name>methylcob(III)alamin</name>
        <dbReference type="ChEBI" id="CHEBI:28115"/>
    </ligand>
</feature>
<dbReference type="InterPro" id="IPR004223">
    <property type="entry name" value="VitB12-dep_Met_synth_activ_dom"/>
</dbReference>
<evidence type="ECO:0000256" key="3">
    <source>
        <dbReference type="ARBA" id="ARBA00001956"/>
    </source>
</evidence>
<dbReference type="FunFam" id="3.20.20.20:FF:000007">
    <property type="entry name" value="Methionine synthase"/>
    <property type="match status" value="1"/>
</dbReference>
<dbReference type="SUPFAM" id="SSF47644">
    <property type="entry name" value="Methionine synthase domain"/>
    <property type="match status" value="1"/>
</dbReference>
<comment type="caution">
    <text evidence="29">The sequence shown here is derived from an EMBL/GenBank/DDBJ whole genome shotgun (WGS) entry which is preliminary data.</text>
</comment>
<dbReference type="UniPathway" id="UPA00051">
    <property type="reaction ID" value="UER00081"/>
</dbReference>
<evidence type="ECO:0000256" key="8">
    <source>
        <dbReference type="ARBA" id="ARBA00022603"/>
    </source>
</evidence>
<evidence type="ECO:0000259" key="28">
    <source>
        <dbReference type="PROSITE" id="PS51337"/>
    </source>
</evidence>
<proteinExistence type="inferred from homology"/>
<evidence type="ECO:0000259" key="24">
    <source>
        <dbReference type="PROSITE" id="PS50970"/>
    </source>
</evidence>
<evidence type="ECO:0000256" key="21">
    <source>
        <dbReference type="PIRSR" id="PIRSR000381-1"/>
    </source>
</evidence>
<feature type="binding site" evidence="22">
    <location>
        <position position="927"/>
    </location>
    <ligand>
        <name>S-adenosyl-L-methionine</name>
        <dbReference type="ChEBI" id="CHEBI:59789"/>
    </ligand>
</feature>
<keyword evidence="9 20" id="KW-0028">Amino-acid biosynthesis</keyword>
<dbReference type="PROSITE" id="PS50972">
    <property type="entry name" value="PTERIN_BINDING"/>
    <property type="match status" value="1"/>
</dbReference>
<dbReference type="PROSITE" id="PS50970">
    <property type="entry name" value="HCY"/>
    <property type="match status" value="1"/>
</dbReference>
<gene>
    <name evidence="29" type="primary">metH</name>
    <name evidence="29" type="ORF">ENR23_11465</name>
</gene>
<reference evidence="29" key="1">
    <citation type="journal article" date="2020" name="mSystems">
        <title>Genome- and Community-Level Interaction Insights into Carbon Utilization and Element Cycling Functions of Hydrothermarchaeota in Hydrothermal Sediment.</title>
        <authorList>
            <person name="Zhou Z."/>
            <person name="Liu Y."/>
            <person name="Xu W."/>
            <person name="Pan J."/>
            <person name="Luo Z.H."/>
            <person name="Li M."/>
        </authorList>
    </citation>
    <scope>NUCLEOTIDE SEQUENCE [LARGE SCALE GENOMIC DNA]</scope>
    <source>
        <strain evidence="29">SpSt-381</strain>
    </source>
</reference>
<feature type="binding site" evidence="21 23">
    <location>
        <position position="296"/>
    </location>
    <ligand>
        <name>Zn(2+)</name>
        <dbReference type="ChEBI" id="CHEBI:29105"/>
    </ligand>
</feature>
<feature type="domain" description="AdoMet activation" evidence="26">
    <location>
        <begin position="878"/>
        <end position="1163"/>
    </location>
</feature>
<evidence type="ECO:0000259" key="26">
    <source>
        <dbReference type="PROSITE" id="PS50974"/>
    </source>
</evidence>
<evidence type="ECO:0000256" key="12">
    <source>
        <dbReference type="ARBA" id="ARBA00022691"/>
    </source>
</evidence>
<dbReference type="GO" id="GO:0046653">
    <property type="term" value="P:tetrahydrofolate metabolic process"/>
    <property type="evidence" value="ECO:0007669"/>
    <property type="project" value="TreeGrafter"/>
</dbReference>
<dbReference type="PANTHER" id="PTHR45833">
    <property type="entry name" value="METHIONINE SYNTHASE"/>
    <property type="match status" value="1"/>
</dbReference>
<organism evidence="29">
    <name type="scientific">Eiseniibacteriota bacterium</name>
    <dbReference type="NCBI Taxonomy" id="2212470"/>
    <lineage>
        <taxon>Bacteria</taxon>
        <taxon>Candidatus Eiseniibacteriota</taxon>
    </lineage>
</organism>
<dbReference type="Pfam" id="PF02574">
    <property type="entry name" value="S-methyl_trans"/>
    <property type="match status" value="1"/>
</dbReference>
<dbReference type="GO" id="GO:0008705">
    <property type="term" value="F:methionine synthase activity"/>
    <property type="evidence" value="ECO:0007669"/>
    <property type="project" value="UniProtKB-UniRule"/>
</dbReference>
<dbReference type="InterPro" id="IPR011822">
    <property type="entry name" value="MetH"/>
</dbReference>
<feature type="binding site" evidence="22">
    <location>
        <begin position="1158"/>
        <end position="1159"/>
    </location>
    <ligand>
        <name>S-adenosyl-L-methionine</name>
        <dbReference type="ChEBI" id="CHEBI:59789"/>
    </ligand>
</feature>
<dbReference type="InterPro" id="IPR037010">
    <property type="entry name" value="VitB12-dep_Met_synth_activ_sf"/>
</dbReference>
<feature type="domain" description="B12-binding" evidence="27">
    <location>
        <begin position="722"/>
        <end position="861"/>
    </location>
</feature>
<dbReference type="InterPro" id="IPR000489">
    <property type="entry name" value="Pterin-binding_dom"/>
</dbReference>
<dbReference type="PANTHER" id="PTHR45833:SF1">
    <property type="entry name" value="METHIONINE SYNTHASE"/>
    <property type="match status" value="1"/>
</dbReference>
<evidence type="ECO:0000259" key="25">
    <source>
        <dbReference type="PROSITE" id="PS50972"/>
    </source>
</evidence>
<evidence type="ECO:0000256" key="18">
    <source>
        <dbReference type="ARBA" id="ARBA00025552"/>
    </source>
</evidence>
<dbReference type="Pfam" id="PF02607">
    <property type="entry name" value="B12-binding_2"/>
    <property type="match status" value="1"/>
</dbReference>
<dbReference type="InterPro" id="IPR011005">
    <property type="entry name" value="Dihydropteroate_synth-like_sf"/>
</dbReference>
<evidence type="ECO:0000256" key="5">
    <source>
        <dbReference type="ARBA" id="ARBA00010398"/>
    </source>
</evidence>
<keyword evidence="11 20" id="KW-0808">Transferase</keyword>
<dbReference type="Pfam" id="PF00809">
    <property type="entry name" value="Pterin_bind"/>
    <property type="match status" value="1"/>
</dbReference>
<dbReference type="NCBIfam" id="TIGR02082">
    <property type="entry name" value="metH"/>
    <property type="match status" value="1"/>
</dbReference>
<evidence type="ECO:0000256" key="9">
    <source>
        <dbReference type="ARBA" id="ARBA00022605"/>
    </source>
</evidence>
<dbReference type="PIRSF" id="PIRSF000381">
    <property type="entry name" value="MetH"/>
    <property type="match status" value="1"/>
</dbReference>
<evidence type="ECO:0000256" key="23">
    <source>
        <dbReference type="PROSITE-ProRule" id="PRU00333"/>
    </source>
</evidence>
<evidence type="ECO:0000256" key="13">
    <source>
        <dbReference type="ARBA" id="ARBA00022723"/>
    </source>
</evidence>
<evidence type="ECO:0000256" key="10">
    <source>
        <dbReference type="ARBA" id="ARBA00022628"/>
    </source>
</evidence>
<comment type="domain">
    <text evidence="20">Modular enzyme with four functionally distinct domains. The isolated Hcy-binding domain catalyzes methyl transfer from free methylcobalamin to homocysteine. The Hcy-binding domain in association with the pterin-binding domain catalyzes the methylation of cob(I)alamin by methyltetrahydrofolate and the methylation of homocysteine. The B12-binding domain binds the cofactor. The AdoMet activation domain binds S-adenosyl-L-methionine. Under aerobic conditions cob(I)alamin can be converted to inactive cob(II)alamin. Reductive methylation by S-adenosyl-L-methionine and flavodoxin regenerates methylcobalamin.</text>
</comment>
<comment type="similarity">
    <text evidence="5">Belongs to the vitamin-B12 dependent methionine synthase family.</text>
</comment>
<feature type="binding site" evidence="21 23">
    <location>
        <position position="229"/>
    </location>
    <ligand>
        <name>Zn(2+)</name>
        <dbReference type="ChEBI" id="CHEBI:29105"/>
    </ligand>
</feature>
<feature type="binding site" evidence="21 23">
    <location>
        <position position="295"/>
    </location>
    <ligand>
        <name>Zn(2+)</name>
        <dbReference type="ChEBI" id="CHEBI:29105"/>
    </ligand>
</feature>
<evidence type="ECO:0000256" key="11">
    <source>
        <dbReference type="ARBA" id="ARBA00022679"/>
    </source>
</evidence>
<dbReference type="InterPro" id="IPR036594">
    <property type="entry name" value="Meth_synthase_dom"/>
</dbReference>
<evidence type="ECO:0000256" key="16">
    <source>
        <dbReference type="ARBA" id="ARBA00023167"/>
    </source>
</evidence>
<evidence type="ECO:0000256" key="2">
    <source>
        <dbReference type="ARBA" id="ARBA00001947"/>
    </source>
</evidence>
<dbReference type="InterPro" id="IPR036724">
    <property type="entry name" value="Cobalamin-bd_sf"/>
</dbReference>
<feature type="domain" description="Hcy-binding" evidence="24">
    <location>
        <begin position="2"/>
        <end position="310"/>
    </location>
</feature>
<evidence type="ECO:0000256" key="20">
    <source>
        <dbReference type="PIRNR" id="PIRNR000381"/>
    </source>
</evidence>
<comment type="pathway">
    <text evidence="4 20">Amino-acid biosynthesis; L-methionine biosynthesis via de novo pathway; L-methionine from L-homocysteine (MetH route): step 1/1.</text>
</comment>
<feature type="binding site" description="axial binding residue" evidence="21">
    <location>
        <position position="735"/>
    </location>
    <ligand>
        <name>methylcob(III)alamin</name>
        <dbReference type="ChEBI" id="CHEBI:28115"/>
    </ligand>
    <ligandPart>
        <name>Co</name>
        <dbReference type="ChEBI" id="CHEBI:27638"/>
    </ligandPart>
</feature>
<keyword evidence="12 20" id="KW-0949">S-adenosyl-L-methionine</keyword>
<keyword evidence="8 20" id="KW-0489">Methyltransferase</keyword>
<dbReference type="GO" id="GO:0031419">
    <property type="term" value="F:cobalamin binding"/>
    <property type="evidence" value="ECO:0007669"/>
    <property type="project" value="UniProtKB-UniRule"/>
</dbReference>
<name>A0A832MKQ5_UNCEI</name>
<dbReference type="Gene3D" id="3.10.196.10">
    <property type="entry name" value="Vitamin B12-dependent methionine synthase, activation domain"/>
    <property type="match status" value="1"/>
</dbReference>
<dbReference type="InterPro" id="IPR006158">
    <property type="entry name" value="Cobalamin-bd"/>
</dbReference>
<dbReference type="PROSITE" id="PS51337">
    <property type="entry name" value="B12_BINDING_NTER"/>
    <property type="match status" value="1"/>
</dbReference>
<dbReference type="Pfam" id="PF02310">
    <property type="entry name" value="B12-binding"/>
    <property type="match status" value="1"/>
</dbReference>
<dbReference type="SUPFAM" id="SSF52242">
    <property type="entry name" value="Cobalamin (vitamin B12)-binding domain"/>
    <property type="match status" value="1"/>
</dbReference>
<comment type="catalytic activity">
    <reaction evidence="1 20">
        <text>(6S)-5-methyl-5,6,7,8-tetrahydrofolate + L-homocysteine = (6S)-5,6,7,8-tetrahydrofolate + L-methionine</text>
        <dbReference type="Rhea" id="RHEA:11172"/>
        <dbReference type="ChEBI" id="CHEBI:18608"/>
        <dbReference type="ChEBI" id="CHEBI:57453"/>
        <dbReference type="ChEBI" id="CHEBI:57844"/>
        <dbReference type="ChEBI" id="CHEBI:58199"/>
        <dbReference type="EC" id="2.1.1.13"/>
    </reaction>
</comment>